<dbReference type="SUPFAM" id="SSF50998">
    <property type="entry name" value="Quinoprotein alcohol dehydrogenase-like"/>
    <property type="match status" value="1"/>
</dbReference>
<feature type="region of interest" description="Disordered" evidence="3">
    <location>
        <begin position="2070"/>
        <end position="2197"/>
    </location>
</feature>
<feature type="domain" description="DH" evidence="4">
    <location>
        <begin position="1559"/>
        <end position="1748"/>
    </location>
</feature>
<feature type="compositionally biased region" description="Polar residues" evidence="3">
    <location>
        <begin position="324"/>
        <end position="347"/>
    </location>
</feature>
<evidence type="ECO:0000256" key="1">
    <source>
        <dbReference type="ARBA" id="ARBA00022658"/>
    </source>
</evidence>
<dbReference type="GO" id="GO:0005737">
    <property type="term" value="C:cytoplasm"/>
    <property type="evidence" value="ECO:0007669"/>
    <property type="project" value="UniProtKB-ARBA"/>
</dbReference>
<dbReference type="InterPro" id="IPR035899">
    <property type="entry name" value="DBL_dom_sf"/>
</dbReference>
<dbReference type="PROSITE" id="PS50010">
    <property type="entry name" value="DH_2"/>
    <property type="match status" value="1"/>
</dbReference>
<dbReference type="STRING" id="6832.A0A553P6G2"/>
<dbReference type="Pfam" id="PF19056">
    <property type="entry name" value="WD40_2"/>
    <property type="match status" value="1"/>
</dbReference>
<feature type="compositionally biased region" description="Basic and acidic residues" evidence="3">
    <location>
        <begin position="231"/>
        <end position="240"/>
    </location>
</feature>
<feature type="compositionally biased region" description="Low complexity" evidence="3">
    <location>
        <begin position="256"/>
        <end position="292"/>
    </location>
</feature>
<dbReference type="Gene3D" id="2.130.10.10">
    <property type="entry name" value="YVTN repeat-like/Quinoprotein amine dehydrogenase"/>
    <property type="match status" value="1"/>
</dbReference>
<name>A0A553P6G2_TIGCA</name>
<protein>
    <recommendedName>
        <fullName evidence="4">DH domain-containing protein</fullName>
    </recommendedName>
</protein>
<evidence type="ECO:0000256" key="3">
    <source>
        <dbReference type="SAM" id="MobiDB-lite"/>
    </source>
</evidence>
<dbReference type="Gene3D" id="2.30.29.30">
    <property type="entry name" value="Pleckstrin-homology domain (PH domain)/Phosphotyrosine-binding domain (PTB)"/>
    <property type="match status" value="1"/>
</dbReference>
<feature type="compositionally biased region" description="Acidic residues" evidence="3">
    <location>
        <begin position="2141"/>
        <end position="2154"/>
    </location>
</feature>
<dbReference type="Proteomes" id="UP000318571">
    <property type="component" value="Chromosome 3"/>
</dbReference>
<dbReference type="InterPro" id="IPR011993">
    <property type="entry name" value="PH-like_dom_sf"/>
</dbReference>
<organism evidence="5 6">
    <name type="scientific">Tigriopus californicus</name>
    <name type="common">Marine copepod</name>
    <dbReference type="NCBI Taxonomy" id="6832"/>
    <lineage>
        <taxon>Eukaryota</taxon>
        <taxon>Metazoa</taxon>
        <taxon>Ecdysozoa</taxon>
        <taxon>Arthropoda</taxon>
        <taxon>Crustacea</taxon>
        <taxon>Multicrustacea</taxon>
        <taxon>Hexanauplia</taxon>
        <taxon>Copepoda</taxon>
        <taxon>Harpacticoida</taxon>
        <taxon>Harpacticidae</taxon>
        <taxon>Tigriopus</taxon>
    </lineage>
</organism>
<feature type="compositionally biased region" description="Polar residues" evidence="3">
    <location>
        <begin position="2230"/>
        <end position="2246"/>
    </location>
</feature>
<keyword evidence="2" id="KW-0175">Coiled coil</keyword>
<dbReference type="CDD" id="cd00160">
    <property type="entry name" value="RhoGEF"/>
    <property type="match status" value="1"/>
</dbReference>
<dbReference type="SUPFAM" id="SSF50729">
    <property type="entry name" value="PH domain-like"/>
    <property type="match status" value="1"/>
</dbReference>
<dbReference type="Pfam" id="PF00621">
    <property type="entry name" value="RhoGEF"/>
    <property type="match status" value="1"/>
</dbReference>
<dbReference type="InterPro" id="IPR011047">
    <property type="entry name" value="Quinoprotein_ADH-like_sf"/>
</dbReference>
<evidence type="ECO:0000259" key="4">
    <source>
        <dbReference type="PROSITE" id="PS50010"/>
    </source>
</evidence>
<dbReference type="Pfam" id="PF19057">
    <property type="entry name" value="PH_19"/>
    <property type="match status" value="1"/>
</dbReference>
<dbReference type="InterPro" id="IPR015943">
    <property type="entry name" value="WD40/YVTN_repeat-like_dom_sf"/>
</dbReference>
<feature type="compositionally biased region" description="Basic residues" evidence="3">
    <location>
        <begin position="37"/>
        <end position="47"/>
    </location>
</feature>
<comment type="caution">
    <text evidence="5">The sequence shown here is derived from an EMBL/GenBank/DDBJ whole genome shotgun (WGS) entry which is preliminary data.</text>
</comment>
<feature type="coiled-coil region" evidence="2">
    <location>
        <begin position="1857"/>
        <end position="1884"/>
    </location>
</feature>
<keyword evidence="1" id="KW-0344">Guanine-nucleotide releasing factor</keyword>
<dbReference type="GO" id="GO:0005085">
    <property type="term" value="F:guanyl-nucleotide exchange factor activity"/>
    <property type="evidence" value="ECO:0007669"/>
    <property type="project" value="UniProtKB-KW"/>
</dbReference>
<feature type="region of interest" description="Disordered" evidence="3">
    <location>
        <begin position="1314"/>
        <end position="1341"/>
    </location>
</feature>
<dbReference type="FunFam" id="1.20.900.10:FF:000003">
    <property type="entry name" value="Rho guanine nucleotide exchange factor 10 like"/>
    <property type="match status" value="1"/>
</dbReference>
<feature type="compositionally biased region" description="Polar residues" evidence="3">
    <location>
        <begin position="78"/>
        <end position="100"/>
    </location>
</feature>
<feature type="region of interest" description="Disordered" evidence="3">
    <location>
        <begin position="1191"/>
        <end position="1227"/>
    </location>
</feature>
<dbReference type="GO" id="GO:0051496">
    <property type="term" value="P:positive regulation of stress fiber assembly"/>
    <property type="evidence" value="ECO:0007669"/>
    <property type="project" value="UniProtKB-ARBA"/>
</dbReference>
<feature type="compositionally biased region" description="Basic and acidic residues" evidence="3">
    <location>
        <begin position="1"/>
        <end position="12"/>
    </location>
</feature>
<proteinExistence type="predicted"/>
<evidence type="ECO:0000313" key="6">
    <source>
        <dbReference type="Proteomes" id="UP000318571"/>
    </source>
</evidence>
<feature type="region of interest" description="Disordered" evidence="3">
    <location>
        <begin position="1525"/>
        <end position="1555"/>
    </location>
</feature>
<feature type="compositionally biased region" description="Low complexity" evidence="3">
    <location>
        <begin position="2176"/>
        <end position="2189"/>
    </location>
</feature>
<feature type="compositionally biased region" description="Basic and acidic residues" evidence="3">
    <location>
        <begin position="989"/>
        <end position="1006"/>
    </location>
</feature>
<dbReference type="GO" id="GO:0030036">
    <property type="term" value="P:actin cytoskeleton organization"/>
    <property type="evidence" value="ECO:0007669"/>
    <property type="project" value="TreeGrafter"/>
</dbReference>
<feature type="region of interest" description="Disordered" evidence="3">
    <location>
        <begin position="979"/>
        <end position="1006"/>
    </location>
</feature>
<dbReference type="SMART" id="SM00325">
    <property type="entry name" value="RhoGEF"/>
    <property type="match status" value="1"/>
</dbReference>
<sequence>MSSPNPRERRLQPDPNPEIRLPSNRSGTGTAGALRKPFVRGPRRPNSWRHPGGTVSETEELSESENDKDHTPQDGPHWTSNKTTGTSSCGKSPQAASASVNLKGRVLIPSGKKPKHTSSFSFASFSRFRGQKGAILGDTHSKSLADGVSDPPTAGKGAIIVSSCGGNNSNVERSLSPDNHASSPHPFRDSHSPQRGGGGDTLIFSGDPPSGLLSTPHCGGQLTNRTSPNRKLKEATDRVSGKLRAYAHKLKKDQDQQPQQQIAPTSSSLNRSSSPSYVRSSSVNSSSYGASSFRQKTHKRSLSLVNSESKKHNSIAEEPMGESQALQSDPGTVSQQEKRSSLNSASKTIDKKDRASVVQSYSKEKVEGDLRQLFESSVDPKRHGGVQLHLKTYPLTRSFSGDHYPVTPRRMDEIHLHQIQEKTVIGSYSNGLIPIRSASFSSSEPYKKRNHSSEANEDKPLRTIISPHETDKAVIEKGESAIISEELEAETTGEGTESDHGSTRTPIKVKVTSVMNEGQNDLEAQDDVVDAGGKSREKMLEHFKANATKLSRSSSWKSPPLNLKEAKRASSKVKDCKLPASLQHLQLEASNCPSSMKISIKPFERACPAHTDTVATSSSREDTLSPAVSGKSFGESTETLINIDETVAFGPKNGSNLATNVNALIPAQKASTTFQEDSASTNRAIEVSEQTPYSDALLDQFTQKGLIAKEIKVAEVIEVPNDSETWDAGEESMYGSYATEFAHFSSAGIMGFLEKVEVDEMVTYNPDLRLLQPINAAELIQEGQSTLHMPILQQPQLYYGGEYPGGYVVQRFDPKQGRRDSKSRKGSQGNCYQDSAMPDLTAYDDMGGAVDYGGDPIMGLGPHSNSQNPLRQHRASIIEIGEDNLESGSSMENQAEELMPIRHHYHQIVPNEDGRKAMEPKKRSNLFPSTSMSSDEMDYYGMPQTGSLPNNSQQSQWNLQPFDEESSMNINFVGHQPKQWEGAQGQSQSERKRPYSNERHLRFDDNERPQLVDLDWDLLGEGDEKADKSEFLVQAQPQPRISEPASNHFGPYSNHHHEYNDSDGMTPDPRYPRQKHPGGPDFPYINFESDNDRYHDFSGDEEDTHLHFESHGTIQDAIKRQQRHEEEHHTVVGGQKVSSSGDMNSNAMIMRPPTDKGSSPAASEPDVSMSFHPHVRQVKSDSVTHWITTNNDLSKSKYGGGSSASLSWNDGSGRPWPQIGPHRQALQPRSATMVETNQRNMVSHPQELAAATEQSVDSAKITHIRTRSSPSKLIGDLDLQMASNGLLKKRSDCNFADINQEELTVHQDLLVSRNPRLEETKANSQDNGMKSSSFRRRGRPPSLSVSHLVKRVFCLFREELAVTDEEDEGVEATVSVGVMLVVSSANAEPASSMNTSSKLMSVMRKRNNSRSETDFPDTSSTIGHHPHSGRRFYDDFSHKLSRVLRSDDVEGKSSLFRPRTNSNPISIERPMGSSSNILCLATNLSSHHLSADSLKSYGTGHMVSSISSNSSFSSLARNLHDVKEEHEESETHQRTHGHIQSLNVTRPREDAGSADEGDTRTLIVKELYNVEKSYVESLQFLVARYYRPLKNHDRHQIISSVLADDIFFQIPEILSHHESFMNSLKSRLEHWDPKQTIGDWFLDCFSRKPVIDTYTAFIRNVKRADEAIRIARQTKPAFDRFLQDMRRERRGERLSLADLLAKPHQRIPRYRLLIQRLLEHTETEHADFSLLRRAEREIHELALKISTIQKETNEQEHRQKVLRQLELSIQGLNANDLGSPTRSLIQYDLVTMTNGPWSTKDRCLFLFNDLLIITSISKRAARDVRRGAPSLRNLSQLLDNSRQKLWMYVSLEEVEISKAKEEHLKKIMRENRDIEEDINTLRMIGDATSRLHCPHKELDDLTRQLMGQLNRQLAERQNADTQQAMYLDLNVTTSDGIETISLIFADAERRSQWEDTFNEIKQNLVRHDDKKAPPDFLNLIPIRKTRSGLQFTCAAPTLGLNAHKLKDVWVCNSDGYVGQVCVLSLLPEPTVICCNGVCNARILSIVSVPSLPRSCEASVTSTPALRPKFSDNVTNNMINNNNAGETSSVGSYEKPSPPVTDLADSSPNVSNPSQLDSSSASDFELRRHHLREVVLESSSSSDEDEDIIADEESGESTVKKSNTLSASIPKESSPCIASSPIAMKSSSSPTPDVATSASKISSTLTSILNMSSSPTTSATGGGPDDENQGDKGSQSSQGCPNETEGSGNFREDEECQATMWLGTEDGHIHVYNCSDNIRIKKNKEKFLHTAPVSGILYLDNRVYAALGNGNIVVYSRAPGGLWDKVGAKTLSVGTTDHPVSKMITIGSKIWCSAHNTIKVIDSVTLDIETSFTVDETSQGENAPCILAMVHSGWAVWIAMEQSAVVKAYHIQSLECICQVKVTSVVNKVLAGCDEIIRQHKAACLRITALLTCKDILWIGTSAGVIVTMRLPHLSSSFAKIAQLAPLIGNPHGHSGHVRFLTCVEMTPEVQRTPFGKTISRFNRPNKGEANTNNASAGQHKMLVISGGDGYENFTNNSNSEIIGREDSTNHLLLWQV</sequence>
<dbReference type="PANTHER" id="PTHR12877">
    <property type="entry name" value="RHO GUANINE NUCLEOTIDE EXCHANGE FACTOR"/>
    <property type="match status" value="1"/>
</dbReference>
<reference evidence="5 6" key="1">
    <citation type="journal article" date="2018" name="Nat. Ecol. Evol.">
        <title>Genomic signatures of mitonuclear coevolution across populations of Tigriopus californicus.</title>
        <authorList>
            <person name="Barreto F.S."/>
            <person name="Watson E.T."/>
            <person name="Lima T.G."/>
            <person name="Willett C.S."/>
            <person name="Edmands S."/>
            <person name="Li W."/>
            <person name="Burton R.S."/>
        </authorList>
    </citation>
    <scope>NUCLEOTIDE SEQUENCE [LARGE SCALE GENOMIC DNA]</scope>
    <source>
        <strain evidence="5 6">San Diego</strain>
    </source>
</reference>
<feature type="region of interest" description="Disordered" evidence="3">
    <location>
        <begin position="812"/>
        <end position="837"/>
    </location>
</feature>
<gene>
    <name evidence="5" type="ORF">TCAL_01934</name>
</gene>
<feature type="region of interest" description="Disordered" evidence="3">
    <location>
        <begin position="2209"/>
        <end position="2250"/>
    </location>
</feature>
<feature type="region of interest" description="Disordered" evidence="3">
    <location>
        <begin position="612"/>
        <end position="631"/>
    </location>
</feature>
<dbReference type="EMBL" id="VCGU01000007">
    <property type="protein sequence ID" value="TRY73277.1"/>
    <property type="molecule type" value="Genomic_DNA"/>
</dbReference>
<evidence type="ECO:0000256" key="2">
    <source>
        <dbReference type="SAM" id="Coils"/>
    </source>
</evidence>
<keyword evidence="6" id="KW-1185">Reference proteome</keyword>
<dbReference type="InterPro" id="IPR039919">
    <property type="entry name" value="ARHGEF10/ARHGEF17"/>
</dbReference>
<feature type="region of interest" description="Disordered" evidence="3">
    <location>
        <begin position="1"/>
        <end position="120"/>
    </location>
</feature>
<dbReference type="PANTHER" id="PTHR12877:SF15">
    <property type="entry name" value="RHO GUANINE NUCLEOTIDE EXCHANGE FACTOR 17"/>
    <property type="match status" value="1"/>
</dbReference>
<dbReference type="SUPFAM" id="SSF48065">
    <property type="entry name" value="DBL homology domain (DH-domain)"/>
    <property type="match status" value="1"/>
</dbReference>
<accession>A0A553P6G2</accession>
<feature type="compositionally biased region" description="Low complexity" evidence="3">
    <location>
        <begin position="2072"/>
        <end position="2082"/>
    </location>
</feature>
<feature type="region of interest" description="Disordered" evidence="3">
    <location>
        <begin position="140"/>
        <end position="362"/>
    </location>
</feature>
<dbReference type="Gene3D" id="1.20.900.10">
    <property type="entry name" value="Dbl homology (DH) domain"/>
    <property type="match status" value="1"/>
</dbReference>
<feature type="compositionally biased region" description="Polar residues" evidence="3">
    <location>
        <begin position="164"/>
        <end position="182"/>
    </location>
</feature>
<dbReference type="InterPro" id="IPR000219">
    <property type="entry name" value="DH_dom"/>
</dbReference>
<evidence type="ECO:0000313" key="5">
    <source>
        <dbReference type="EMBL" id="TRY73277.1"/>
    </source>
</evidence>
<feature type="region of interest" description="Disordered" evidence="3">
    <location>
        <begin position="1408"/>
        <end position="1428"/>
    </location>
</feature>
<feature type="compositionally biased region" description="Polar residues" evidence="3">
    <location>
        <begin position="2103"/>
        <end position="2121"/>
    </location>
</feature>